<keyword evidence="1" id="KW-1133">Transmembrane helix</keyword>
<keyword evidence="1" id="KW-0812">Transmembrane</keyword>
<dbReference type="RefSeq" id="WP_092285118.1">
    <property type="nucleotide sequence ID" value="NZ_FOPJ01000005.1"/>
</dbReference>
<evidence type="ECO:0000313" key="3">
    <source>
        <dbReference type="Proteomes" id="UP000199065"/>
    </source>
</evidence>
<evidence type="ECO:0000256" key="1">
    <source>
        <dbReference type="SAM" id="Phobius"/>
    </source>
</evidence>
<evidence type="ECO:0000313" key="2">
    <source>
        <dbReference type="EMBL" id="SFG49154.1"/>
    </source>
</evidence>
<protein>
    <submittedName>
        <fullName evidence="2">Uncharacterized protein</fullName>
    </submittedName>
</protein>
<feature type="transmembrane region" description="Helical" evidence="1">
    <location>
        <begin position="20"/>
        <end position="42"/>
    </location>
</feature>
<accession>A0A1I2S8B8</accession>
<dbReference type="EMBL" id="FOPJ01000005">
    <property type="protein sequence ID" value="SFG49154.1"/>
    <property type="molecule type" value="Genomic_DNA"/>
</dbReference>
<name>A0A1I2S8B8_9CORY</name>
<reference evidence="2 3" key="1">
    <citation type="submission" date="2016-10" db="EMBL/GenBank/DDBJ databases">
        <authorList>
            <person name="de Groot N.N."/>
        </authorList>
    </citation>
    <scope>NUCLEOTIDE SEQUENCE [LARGE SCALE GENOMIC DNA]</scope>
    <source>
        <strain>J11</strain>
        <strain evidence="3">PG 39</strain>
    </source>
</reference>
<dbReference type="AlphaFoldDB" id="A0A1I2S8B8"/>
<keyword evidence="1" id="KW-0472">Membrane</keyword>
<keyword evidence="3" id="KW-1185">Reference proteome</keyword>
<sequence length="202" mass="21740">MSTYSDPYGSPLPAAKKSVSPILVVVLVLLLLAAAGGFWFFAKSGKLGGLSIGQEPQKVVSAAAAQPDGSLVGKVKPDQPWFGEQQPKLESFSHYEANFCGAQDGWLIFLSDEHYSCDYARAAAVAIEETYLAGDFDNNTKESTSAVRNFPYPPGSEKRGGYICSYYEDHRDCSLSAQTRLVIERAPDAYLIDPPAAGSSQS</sequence>
<dbReference type="Proteomes" id="UP000199065">
    <property type="component" value="Unassembled WGS sequence"/>
</dbReference>
<dbReference type="STRING" id="185761.SAMN05660282_01029"/>
<proteinExistence type="predicted"/>
<gene>
    <name evidence="2" type="ORF">SAMN05660282_01029</name>
</gene>
<organism evidence="2 3">
    <name type="scientific">Corynebacterium spheniscorum</name>
    <dbReference type="NCBI Taxonomy" id="185761"/>
    <lineage>
        <taxon>Bacteria</taxon>
        <taxon>Bacillati</taxon>
        <taxon>Actinomycetota</taxon>
        <taxon>Actinomycetes</taxon>
        <taxon>Mycobacteriales</taxon>
        <taxon>Corynebacteriaceae</taxon>
        <taxon>Corynebacterium</taxon>
    </lineage>
</organism>